<dbReference type="PANTHER" id="PTHR41386:SF1">
    <property type="entry name" value="MEMBRANE PROTEIN"/>
    <property type="match status" value="1"/>
</dbReference>
<keyword evidence="1" id="KW-0472">Membrane</keyword>
<keyword evidence="5" id="KW-1185">Reference proteome</keyword>
<dbReference type="EMBL" id="LR134173">
    <property type="protein sequence ID" value="VEB35585.1"/>
    <property type="molecule type" value="Genomic_DNA"/>
</dbReference>
<keyword evidence="1" id="KW-0812">Transmembrane</keyword>
<feature type="transmembrane region" description="Helical" evidence="1">
    <location>
        <begin position="158"/>
        <end position="180"/>
    </location>
</feature>
<protein>
    <submittedName>
        <fullName evidence="3">Predicted membrane protein</fullName>
    </submittedName>
</protein>
<dbReference type="AlphaFoldDB" id="A0A0W0S5H7"/>
<organism evidence="2 4">
    <name type="scientific">Legionella cherrii</name>
    <dbReference type="NCBI Taxonomy" id="28084"/>
    <lineage>
        <taxon>Bacteria</taxon>
        <taxon>Pseudomonadati</taxon>
        <taxon>Pseudomonadota</taxon>
        <taxon>Gammaproteobacteria</taxon>
        <taxon>Legionellales</taxon>
        <taxon>Legionellaceae</taxon>
        <taxon>Legionella</taxon>
    </lineage>
</organism>
<gene>
    <name evidence="2" type="ORF">Lche_0802</name>
    <name evidence="3" type="ORF">NCTC11976_01433</name>
</gene>
<dbReference type="InterPro" id="IPR010406">
    <property type="entry name" value="DUF1003"/>
</dbReference>
<proteinExistence type="predicted"/>
<reference evidence="3 5" key="2">
    <citation type="submission" date="2018-12" db="EMBL/GenBank/DDBJ databases">
        <authorList>
            <consortium name="Pathogen Informatics"/>
        </authorList>
    </citation>
    <scope>NUCLEOTIDE SEQUENCE [LARGE SCALE GENOMIC DNA]</scope>
    <source>
        <strain evidence="3 5">NCTC11976</strain>
    </source>
</reference>
<dbReference type="PATRIC" id="fig|28084.5.peg.863"/>
<dbReference type="Proteomes" id="UP000054921">
    <property type="component" value="Unassembled WGS sequence"/>
</dbReference>
<reference evidence="2 4" key="1">
    <citation type="submission" date="2015-11" db="EMBL/GenBank/DDBJ databases">
        <title>Genomic analysis of 38 Legionella species identifies large and diverse effector repertoires.</title>
        <authorList>
            <person name="Burstein D."/>
            <person name="Amaro F."/>
            <person name="Zusman T."/>
            <person name="Lifshitz Z."/>
            <person name="Cohen O."/>
            <person name="Gilbert J.A."/>
            <person name="Pupko T."/>
            <person name="Shuman H.A."/>
            <person name="Segal G."/>
        </authorList>
    </citation>
    <scope>NUCLEOTIDE SEQUENCE [LARGE SCALE GENOMIC DNA]</scope>
    <source>
        <strain evidence="2 4">ORW</strain>
    </source>
</reference>
<evidence type="ECO:0000313" key="2">
    <source>
        <dbReference type="EMBL" id="KTC78782.1"/>
    </source>
</evidence>
<evidence type="ECO:0000256" key="1">
    <source>
        <dbReference type="SAM" id="Phobius"/>
    </source>
</evidence>
<feature type="transmembrane region" description="Helical" evidence="1">
    <location>
        <begin position="131"/>
        <end position="152"/>
    </location>
</feature>
<dbReference type="PANTHER" id="PTHR41386">
    <property type="entry name" value="INTEGRAL MEMBRANE PROTEIN-RELATED"/>
    <property type="match status" value="1"/>
</dbReference>
<evidence type="ECO:0000313" key="4">
    <source>
        <dbReference type="Proteomes" id="UP000054921"/>
    </source>
</evidence>
<evidence type="ECO:0000313" key="5">
    <source>
        <dbReference type="Proteomes" id="UP000277577"/>
    </source>
</evidence>
<sequence>MDEPLSTVNENLMKQSLKVCSICEKSFPLNRLISGELIRPEISKEIMHLCPDWNDQHFICHEDLAVMRSRYVRHLLTSDKNELTTLKNKVLARLDDKELLSIDMEPHLNQKLSLGDRLADRMANFGGSWKFLISFSIFMAFWLGANSLIYWWQPTDPYPFIFLNLILSCLSAIQAPVIMMSQNRKEAKDRIRAQHDYQINLKAELEIRILHEKIDHLLSYQWEKMMEIEKIQLELLSELRAN</sequence>
<accession>A0A0W0S5H7</accession>
<dbReference type="Proteomes" id="UP000277577">
    <property type="component" value="Chromosome"/>
</dbReference>
<dbReference type="EMBL" id="LNXW01000013">
    <property type="protein sequence ID" value="KTC78782.1"/>
    <property type="molecule type" value="Genomic_DNA"/>
</dbReference>
<evidence type="ECO:0000313" key="3">
    <source>
        <dbReference type="EMBL" id="VEB35585.1"/>
    </source>
</evidence>
<keyword evidence="1" id="KW-1133">Transmembrane helix</keyword>
<name>A0A0W0S5H7_9GAMM</name>
<dbReference type="Pfam" id="PF06210">
    <property type="entry name" value="DUF1003"/>
    <property type="match status" value="1"/>
</dbReference>